<dbReference type="FunFam" id="1.10.287.130:FF:000002">
    <property type="entry name" value="Two-component osmosensing histidine kinase"/>
    <property type="match status" value="1"/>
</dbReference>
<keyword evidence="7 19" id="KW-0812">Transmembrane</keyword>
<comment type="subcellular location">
    <subcellularLocation>
        <location evidence="2">Cell membrane</location>
        <topology evidence="2">Multi-pass membrane protein</topology>
    </subcellularLocation>
</comment>
<dbReference type="InterPro" id="IPR036890">
    <property type="entry name" value="HATPase_C_sf"/>
</dbReference>
<dbReference type="SUPFAM" id="SSF55785">
    <property type="entry name" value="PYP-like sensor domain (PAS domain)"/>
    <property type="match status" value="1"/>
</dbReference>
<keyword evidence="11 19" id="KW-1133">Transmembrane helix</keyword>
<dbReference type="PROSITE" id="PS50113">
    <property type="entry name" value="PAC"/>
    <property type="match status" value="1"/>
</dbReference>
<evidence type="ECO:0000259" key="23">
    <source>
        <dbReference type="PROSITE" id="PS50113"/>
    </source>
</evidence>
<dbReference type="Gene3D" id="3.30.450.20">
    <property type="entry name" value="PAS domain"/>
    <property type="match status" value="3"/>
</dbReference>
<keyword evidence="8" id="KW-0547">Nucleotide-binding</keyword>
<dbReference type="GO" id="GO:0005524">
    <property type="term" value="F:ATP binding"/>
    <property type="evidence" value="ECO:0007669"/>
    <property type="project" value="UniProtKB-KW"/>
</dbReference>
<sequence>MHRLERSVKRQRGQCDGKTPHGLAPRKPPFHCDRIAPCPPSAQRRLAIRSPAVKIRTTSAHRTEPRVMAKFALLQHRGALLALAFLSVMALLFEFAYDIHSDRALTLRKAAENIDNLASALESSVSRTVQTVAVTLASVGDAVTVGKPLNDHPPQGLEEAALAPLLQERLRRSPHIRGFLVLDHRGVLVATTEDPRLLGTSFAELDLYRAQLSGRSAGLHIGTPMRGRFLAPAGAADDRSGKWVLPMSRAIRGADGTLLGVAIASVNPEYLQSVFRAVRNGLHGMVSLYRRDGVLLTRLPQDGTEGIGTPMAGMDLFRVHLPTSEGGVFQETAPDGQERITAYRATPIWPLVLAVSRSEDEELAGWWNNQLEIAGVVLGSGLIILLFTAVLTLLRRKDVQLEDGNARFNALLETAVEGILTVRADGVIETANSAAHRIFSYPPGDLVGRHVQELMEARHHALHGRIMEAIASGARWIGPNFSREVNGLRMDGEVFPLDLSLAEVQTQQGVLFAAFFRDLTERKRVERALTEAKEKAEAGQRSKMEFLATMSHEIRTPMNGVIGMAGLLQETKLDEEQRAYADTIRDSAESLLTIINDILDFSKIDAGRLTLEVSDFEAVPLVESVVELLAPRAAAKGLELASYVPPSLHGPLRGDPGRLRQILINLAGNAVKFTDHGSVTIVLSLEPGALSSDEGRAEARGTAEAPQDTPVTVRFEVRDTGIGIAATDHKRLFSMFSQVDGSSARRHGGTGLGLAICKRLTELMGGRIGVHSTPGEGSVFWAVIPLWRGAAAEPASTASDSGAWAGRRILLVDDLAVNRDLLARQLAALGLETESAATGEDALRRLLDASAAGRPFDAAILDHCMPGLTGPELAARIRMEPALATLPLALATSHRLGDPEGDDTGVALRIVKPIRATALRAAIARLLDSPPARVPPPAAAGSGLPGSATSGPATSRSTTSTAPRHRILVAEDNPVNLQVTLALLRRAGHVVDSVSNGLEAVNAVAALPYDLVLMDVQMPEMDGLAATRAIRRMGGAAAHVPIVAMTANAMEGDQAICLAAGMDDYLAKPIVADQLLRTVTRWIVLPKASEPNPPEPCHGTEPPPRIDHAKLQDLRDAIGDDGFALLMETFRRETPLHLDQLRQAAQNRDFAAVERSAHILKGSTGNVGFAEASAMAGELLAAARARDPAGIGGDRIRRLDDALADAEKDAERTANPKSDARVVLETAEVPTDGSGTA</sequence>
<feature type="domain" description="PAS" evidence="22">
    <location>
        <begin position="404"/>
        <end position="474"/>
    </location>
</feature>
<feature type="domain" description="Histidine kinase" evidence="20">
    <location>
        <begin position="549"/>
        <end position="788"/>
    </location>
</feature>
<dbReference type="Gene3D" id="1.20.120.160">
    <property type="entry name" value="HPT domain"/>
    <property type="match status" value="1"/>
</dbReference>
<dbReference type="InterPro" id="IPR036641">
    <property type="entry name" value="HPT_dom_sf"/>
</dbReference>
<dbReference type="SMART" id="SM00091">
    <property type="entry name" value="PAS"/>
    <property type="match status" value="1"/>
</dbReference>
<evidence type="ECO:0000256" key="7">
    <source>
        <dbReference type="ARBA" id="ARBA00022692"/>
    </source>
</evidence>
<feature type="modified residue" description="Phosphohistidine" evidence="16">
    <location>
        <position position="1158"/>
    </location>
</feature>
<dbReference type="Proteomes" id="UP000298693">
    <property type="component" value="Chromosome"/>
</dbReference>
<dbReference type="InterPro" id="IPR004358">
    <property type="entry name" value="Sig_transdc_His_kin-like_C"/>
</dbReference>
<dbReference type="Pfam" id="PF00072">
    <property type="entry name" value="Response_reg"/>
    <property type="match status" value="2"/>
</dbReference>
<dbReference type="PRINTS" id="PR00344">
    <property type="entry name" value="BCTRLSENSOR"/>
</dbReference>
<keyword evidence="13 19" id="KW-0472">Membrane</keyword>
<dbReference type="SUPFAM" id="SSF52172">
    <property type="entry name" value="CheY-like"/>
    <property type="match status" value="2"/>
</dbReference>
<evidence type="ECO:0000256" key="3">
    <source>
        <dbReference type="ARBA" id="ARBA00012438"/>
    </source>
</evidence>
<dbReference type="PANTHER" id="PTHR45339:SF1">
    <property type="entry name" value="HYBRID SIGNAL TRANSDUCTION HISTIDINE KINASE J"/>
    <property type="match status" value="1"/>
</dbReference>
<evidence type="ECO:0000256" key="19">
    <source>
        <dbReference type="SAM" id="Phobius"/>
    </source>
</evidence>
<feature type="region of interest" description="Disordered" evidence="18">
    <location>
        <begin position="930"/>
        <end position="962"/>
    </location>
</feature>
<evidence type="ECO:0000256" key="15">
    <source>
        <dbReference type="ARBA" id="ARBA00068150"/>
    </source>
</evidence>
<feature type="transmembrane region" description="Helical" evidence="19">
    <location>
        <begin position="78"/>
        <end position="97"/>
    </location>
</feature>
<evidence type="ECO:0000256" key="8">
    <source>
        <dbReference type="ARBA" id="ARBA00022741"/>
    </source>
</evidence>
<feature type="compositionally biased region" description="Basic and acidic residues" evidence="18">
    <location>
        <begin position="1205"/>
        <end position="1222"/>
    </location>
</feature>
<dbReference type="SMART" id="SM00387">
    <property type="entry name" value="HATPase_c"/>
    <property type="match status" value="1"/>
</dbReference>
<feature type="domain" description="Response regulatory" evidence="21">
    <location>
        <begin position="966"/>
        <end position="1083"/>
    </location>
</feature>
<evidence type="ECO:0000256" key="11">
    <source>
        <dbReference type="ARBA" id="ARBA00022989"/>
    </source>
</evidence>
<evidence type="ECO:0000256" key="5">
    <source>
        <dbReference type="ARBA" id="ARBA00022553"/>
    </source>
</evidence>
<evidence type="ECO:0000256" key="1">
    <source>
        <dbReference type="ARBA" id="ARBA00000085"/>
    </source>
</evidence>
<dbReference type="InterPro" id="IPR000700">
    <property type="entry name" value="PAS-assoc_C"/>
</dbReference>
<evidence type="ECO:0000256" key="10">
    <source>
        <dbReference type="ARBA" id="ARBA00022840"/>
    </source>
</evidence>
<dbReference type="InterPro" id="IPR008207">
    <property type="entry name" value="Sig_transdc_His_kin_Hpt_dom"/>
</dbReference>
<dbReference type="GO" id="GO:0000155">
    <property type="term" value="F:phosphorelay sensor kinase activity"/>
    <property type="evidence" value="ECO:0007669"/>
    <property type="project" value="InterPro"/>
</dbReference>
<dbReference type="PROSITE" id="PS50109">
    <property type="entry name" value="HIS_KIN"/>
    <property type="match status" value="1"/>
</dbReference>
<dbReference type="InterPro" id="IPR005467">
    <property type="entry name" value="His_kinase_dom"/>
</dbReference>
<evidence type="ECO:0000256" key="16">
    <source>
        <dbReference type="PROSITE-ProRule" id="PRU00110"/>
    </source>
</evidence>
<keyword evidence="10" id="KW-0067">ATP-binding</keyword>
<dbReference type="SUPFAM" id="SSF55874">
    <property type="entry name" value="ATPase domain of HSP90 chaperone/DNA topoisomerase II/histidine kinase"/>
    <property type="match status" value="1"/>
</dbReference>
<dbReference type="Pfam" id="PF02518">
    <property type="entry name" value="HATPase_c"/>
    <property type="match status" value="1"/>
</dbReference>
<feature type="modified residue" description="4-aspartylphosphate" evidence="17">
    <location>
        <position position="862"/>
    </location>
</feature>
<evidence type="ECO:0000256" key="9">
    <source>
        <dbReference type="ARBA" id="ARBA00022777"/>
    </source>
</evidence>
<evidence type="ECO:0000256" key="13">
    <source>
        <dbReference type="ARBA" id="ARBA00023136"/>
    </source>
</evidence>
<dbReference type="CDD" id="cd12914">
    <property type="entry name" value="PDC1_DGC_like"/>
    <property type="match status" value="1"/>
</dbReference>
<dbReference type="SUPFAM" id="SSF47226">
    <property type="entry name" value="Histidine-containing phosphotransfer domain, HPT domain"/>
    <property type="match status" value="1"/>
</dbReference>
<proteinExistence type="predicted"/>
<reference evidence="25 26" key="1">
    <citation type="submission" date="2018-09" db="EMBL/GenBank/DDBJ databases">
        <title>Whole genome based analysis of evolution and adaptive divergence in Indian and Brazilian strains of Azospirillum brasilense.</title>
        <authorList>
            <person name="Singh C."/>
            <person name="Tripathi A.K."/>
        </authorList>
    </citation>
    <scope>NUCLEOTIDE SEQUENCE [LARGE SCALE GENOMIC DNA]</scope>
    <source>
        <strain evidence="25 26">MTCC4039</strain>
    </source>
</reference>
<name>A0A4D8QY89_AZOBR</name>
<evidence type="ECO:0000259" key="22">
    <source>
        <dbReference type="PROSITE" id="PS50112"/>
    </source>
</evidence>
<dbReference type="InterPro" id="IPR035965">
    <property type="entry name" value="PAS-like_dom_sf"/>
</dbReference>
<dbReference type="PROSITE" id="PS50112">
    <property type="entry name" value="PAS"/>
    <property type="match status" value="1"/>
</dbReference>
<dbReference type="InterPro" id="IPR011006">
    <property type="entry name" value="CheY-like_superfamily"/>
</dbReference>
<evidence type="ECO:0000256" key="4">
    <source>
        <dbReference type="ARBA" id="ARBA00022475"/>
    </source>
</evidence>
<accession>A0A4D8QY89</accession>
<evidence type="ECO:0000313" key="26">
    <source>
        <dbReference type="Proteomes" id="UP000298693"/>
    </source>
</evidence>
<dbReference type="CDD" id="cd12915">
    <property type="entry name" value="PDC2_DGC_like"/>
    <property type="match status" value="1"/>
</dbReference>
<organism evidence="25 26">
    <name type="scientific">Azospirillum brasilense</name>
    <dbReference type="NCBI Taxonomy" id="192"/>
    <lineage>
        <taxon>Bacteria</taxon>
        <taxon>Pseudomonadati</taxon>
        <taxon>Pseudomonadota</taxon>
        <taxon>Alphaproteobacteria</taxon>
        <taxon>Rhodospirillales</taxon>
        <taxon>Azospirillaceae</taxon>
        <taxon>Azospirillum</taxon>
    </lineage>
</organism>
<evidence type="ECO:0000256" key="18">
    <source>
        <dbReference type="SAM" id="MobiDB-lite"/>
    </source>
</evidence>
<feature type="modified residue" description="4-aspartylphosphate" evidence="17">
    <location>
        <position position="1015"/>
    </location>
</feature>
<dbReference type="Pfam" id="PF13426">
    <property type="entry name" value="PAS_9"/>
    <property type="match status" value="1"/>
</dbReference>
<dbReference type="Gene3D" id="3.40.50.2300">
    <property type="match status" value="2"/>
</dbReference>
<dbReference type="InterPro" id="IPR003661">
    <property type="entry name" value="HisK_dim/P_dom"/>
</dbReference>
<evidence type="ECO:0000256" key="12">
    <source>
        <dbReference type="ARBA" id="ARBA00023012"/>
    </source>
</evidence>
<comment type="catalytic activity">
    <reaction evidence="1">
        <text>ATP + protein L-histidine = ADP + protein N-phospho-L-histidine.</text>
        <dbReference type="EC" id="2.7.13.3"/>
    </reaction>
</comment>
<dbReference type="Gene3D" id="3.30.565.10">
    <property type="entry name" value="Histidine kinase-like ATPase, C-terminal domain"/>
    <property type="match status" value="1"/>
</dbReference>
<dbReference type="InterPro" id="IPR003594">
    <property type="entry name" value="HATPase_dom"/>
</dbReference>
<keyword evidence="9" id="KW-0418">Kinase</keyword>
<feature type="domain" description="Response regulatory" evidence="21">
    <location>
        <begin position="808"/>
        <end position="927"/>
    </location>
</feature>
<keyword evidence="5 17" id="KW-0597">Phosphoprotein</keyword>
<dbReference type="FunFam" id="3.30.565.10:FF:000010">
    <property type="entry name" value="Sensor histidine kinase RcsC"/>
    <property type="match status" value="1"/>
</dbReference>
<dbReference type="SMART" id="SM00448">
    <property type="entry name" value="REC"/>
    <property type="match status" value="2"/>
</dbReference>
<keyword evidence="6" id="KW-0808">Transferase</keyword>
<dbReference type="EMBL" id="CP032345">
    <property type="protein sequence ID" value="QCO13934.1"/>
    <property type="molecule type" value="Genomic_DNA"/>
</dbReference>
<keyword evidence="4" id="KW-1003">Cell membrane</keyword>
<evidence type="ECO:0000256" key="6">
    <source>
        <dbReference type="ARBA" id="ARBA00022679"/>
    </source>
</evidence>
<feature type="compositionally biased region" description="Basic and acidic residues" evidence="18">
    <location>
        <begin position="1"/>
        <end position="19"/>
    </location>
</feature>
<evidence type="ECO:0000259" key="20">
    <source>
        <dbReference type="PROSITE" id="PS50109"/>
    </source>
</evidence>
<dbReference type="Pfam" id="PF01627">
    <property type="entry name" value="Hpt"/>
    <property type="match status" value="1"/>
</dbReference>
<dbReference type="CDD" id="cd16922">
    <property type="entry name" value="HATPase_EvgS-ArcB-TorS-like"/>
    <property type="match status" value="1"/>
</dbReference>
<dbReference type="CDD" id="cd00082">
    <property type="entry name" value="HisKA"/>
    <property type="match status" value="1"/>
</dbReference>
<dbReference type="InterPro" id="IPR000014">
    <property type="entry name" value="PAS"/>
</dbReference>
<dbReference type="InterPro" id="IPR033479">
    <property type="entry name" value="dCache_1"/>
</dbReference>
<comment type="subunit">
    <text evidence="14">At low DSF concentrations, interacts with RpfF.</text>
</comment>
<dbReference type="CDD" id="cd00156">
    <property type="entry name" value="REC"/>
    <property type="match status" value="1"/>
</dbReference>
<dbReference type="PANTHER" id="PTHR45339">
    <property type="entry name" value="HYBRID SIGNAL TRANSDUCTION HISTIDINE KINASE J"/>
    <property type="match status" value="1"/>
</dbReference>
<dbReference type="GO" id="GO:0005886">
    <property type="term" value="C:plasma membrane"/>
    <property type="evidence" value="ECO:0007669"/>
    <property type="project" value="UniProtKB-SubCell"/>
</dbReference>
<dbReference type="InterPro" id="IPR036097">
    <property type="entry name" value="HisK_dim/P_sf"/>
</dbReference>
<feature type="domain" description="PAC" evidence="23">
    <location>
        <begin position="481"/>
        <end position="531"/>
    </location>
</feature>
<dbReference type="EC" id="2.7.13.3" evidence="3"/>
<dbReference type="CDD" id="cd00130">
    <property type="entry name" value="PAS"/>
    <property type="match status" value="1"/>
</dbReference>
<dbReference type="CDD" id="cd17546">
    <property type="entry name" value="REC_hyHK_CKI1_RcsC-like"/>
    <property type="match status" value="1"/>
</dbReference>
<dbReference type="NCBIfam" id="TIGR00229">
    <property type="entry name" value="sensory_box"/>
    <property type="match status" value="1"/>
</dbReference>
<feature type="compositionally biased region" description="Low complexity" evidence="18">
    <location>
        <begin position="939"/>
        <end position="962"/>
    </location>
</feature>
<feature type="domain" description="HPt" evidence="24">
    <location>
        <begin position="1119"/>
        <end position="1213"/>
    </location>
</feature>
<dbReference type="CDD" id="cd00088">
    <property type="entry name" value="HPT"/>
    <property type="match status" value="1"/>
</dbReference>
<feature type="region of interest" description="Disordered" evidence="18">
    <location>
        <begin position="1"/>
        <end position="30"/>
    </location>
</feature>
<dbReference type="Pfam" id="PF00512">
    <property type="entry name" value="HisKA"/>
    <property type="match status" value="1"/>
</dbReference>
<dbReference type="AlphaFoldDB" id="A0A4D8QY89"/>
<evidence type="ECO:0000259" key="24">
    <source>
        <dbReference type="PROSITE" id="PS50894"/>
    </source>
</evidence>
<evidence type="ECO:0000256" key="17">
    <source>
        <dbReference type="PROSITE-ProRule" id="PRU00169"/>
    </source>
</evidence>
<dbReference type="InterPro" id="IPR001789">
    <property type="entry name" value="Sig_transdc_resp-reg_receiver"/>
</dbReference>
<dbReference type="Gene3D" id="1.10.287.130">
    <property type="match status" value="1"/>
</dbReference>
<evidence type="ECO:0000259" key="21">
    <source>
        <dbReference type="PROSITE" id="PS50110"/>
    </source>
</evidence>
<evidence type="ECO:0000256" key="2">
    <source>
        <dbReference type="ARBA" id="ARBA00004651"/>
    </source>
</evidence>
<dbReference type="SUPFAM" id="SSF47384">
    <property type="entry name" value="Homodimeric domain of signal transducing histidine kinase"/>
    <property type="match status" value="1"/>
</dbReference>
<dbReference type="Pfam" id="PF02743">
    <property type="entry name" value="dCache_1"/>
    <property type="match status" value="1"/>
</dbReference>
<dbReference type="SMART" id="SM00388">
    <property type="entry name" value="HisKA"/>
    <property type="match status" value="1"/>
</dbReference>
<evidence type="ECO:0000313" key="25">
    <source>
        <dbReference type="EMBL" id="QCO13934.1"/>
    </source>
</evidence>
<dbReference type="PROSITE" id="PS50894">
    <property type="entry name" value="HPT"/>
    <property type="match status" value="1"/>
</dbReference>
<feature type="region of interest" description="Disordered" evidence="18">
    <location>
        <begin position="1205"/>
        <end position="1237"/>
    </location>
</feature>
<keyword evidence="12" id="KW-0902">Two-component regulatory system</keyword>
<gene>
    <name evidence="25" type="ORF">D3869_01045</name>
</gene>
<dbReference type="PROSITE" id="PS50110">
    <property type="entry name" value="RESPONSE_REGULATORY"/>
    <property type="match status" value="2"/>
</dbReference>
<evidence type="ECO:0000256" key="14">
    <source>
        <dbReference type="ARBA" id="ARBA00064003"/>
    </source>
</evidence>
<protein>
    <recommendedName>
        <fullName evidence="15">Sensory/regulatory protein RpfC</fullName>
        <ecNumber evidence="3">2.7.13.3</ecNumber>
    </recommendedName>
</protein>